<dbReference type="InterPro" id="IPR016160">
    <property type="entry name" value="Ald_DH_CS_CYS"/>
</dbReference>
<comment type="catalytic activity">
    <reaction evidence="5">
        <text>an aldehyde + NAD(+) + H2O = a carboxylate + NADH + 2 H(+)</text>
        <dbReference type="Rhea" id="RHEA:16185"/>
        <dbReference type="ChEBI" id="CHEBI:15377"/>
        <dbReference type="ChEBI" id="CHEBI:15378"/>
        <dbReference type="ChEBI" id="CHEBI:17478"/>
        <dbReference type="ChEBI" id="CHEBI:29067"/>
        <dbReference type="ChEBI" id="CHEBI:57540"/>
        <dbReference type="ChEBI" id="CHEBI:57945"/>
        <dbReference type="EC" id="1.2.1.3"/>
    </reaction>
</comment>
<evidence type="ECO:0000256" key="5">
    <source>
        <dbReference type="ARBA" id="ARBA00049194"/>
    </source>
</evidence>
<dbReference type="OrthoDB" id="9812625at2"/>
<evidence type="ECO:0000256" key="1">
    <source>
        <dbReference type="ARBA" id="ARBA00009986"/>
    </source>
</evidence>
<dbReference type="EMBL" id="LNTU01000001">
    <property type="protein sequence ID" value="KXF78353.1"/>
    <property type="molecule type" value="Genomic_DNA"/>
</dbReference>
<dbReference type="PANTHER" id="PTHR42804">
    <property type="entry name" value="ALDEHYDE DEHYDROGENASE"/>
    <property type="match status" value="1"/>
</dbReference>
<evidence type="ECO:0000256" key="2">
    <source>
        <dbReference type="ARBA" id="ARBA00023002"/>
    </source>
</evidence>
<dbReference type="Gene3D" id="3.40.309.10">
    <property type="entry name" value="Aldehyde Dehydrogenase, Chain A, domain 2"/>
    <property type="match status" value="1"/>
</dbReference>
<organism evidence="7 8">
    <name type="scientific">Paramesorhizobium deserti</name>
    <dbReference type="NCBI Taxonomy" id="1494590"/>
    <lineage>
        <taxon>Bacteria</taxon>
        <taxon>Pseudomonadati</taxon>
        <taxon>Pseudomonadota</taxon>
        <taxon>Alphaproteobacteria</taxon>
        <taxon>Hyphomicrobiales</taxon>
        <taxon>Phyllobacteriaceae</taxon>
        <taxon>Paramesorhizobium</taxon>
    </lineage>
</organism>
<keyword evidence="3" id="KW-0558">Oxidation</keyword>
<protein>
    <recommendedName>
        <fullName evidence="4">aldehyde dehydrogenase (NAD(+))</fullName>
        <ecNumber evidence="4">1.2.1.3</ecNumber>
    </recommendedName>
</protein>
<dbReference type="InterPro" id="IPR016162">
    <property type="entry name" value="Ald_DH_N"/>
</dbReference>
<proteinExistence type="inferred from homology"/>
<dbReference type="STRING" id="1494590.ATN84_00680"/>
<comment type="caution">
    <text evidence="7">The sequence shown here is derived from an EMBL/GenBank/DDBJ whole genome shotgun (WGS) entry which is preliminary data.</text>
</comment>
<evidence type="ECO:0000256" key="4">
    <source>
        <dbReference type="ARBA" id="ARBA00024226"/>
    </source>
</evidence>
<evidence type="ECO:0000313" key="7">
    <source>
        <dbReference type="EMBL" id="KXF78353.1"/>
    </source>
</evidence>
<dbReference type="AlphaFoldDB" id="A0A135HYW3"/>
<dbReference type="InterPro" id="IPR015590">
    <property type="entry name" value="Aldehyde_DH_dom"/>
</dbReference>
<dbReference type="CDD" id="cd07138">
    <property type="entry name" value="ALDH_CddD_SSP0762"/>
    <property type="match status" value="1"/>
</dbReference>
<keyword evidence="8" id="KW-1185">Reference proteome</keyword>
<dbReference type="Proteomes" id="UP000070107">
    <property type="component" value="Unassembled WGS sequence"/>
</dbReference>
<dbReference type="EC" id="1.2.1.3" evidence="4"/>
<dbReference type="GO" id="GO:0004029">
    <property type="term" value="F:aldehyde dehydrogenase (NAD+) activity"/>
    <property type="evidence" value="ECO:0007669"/>
    <property type="project" value="UniProtKB-EC"/>
</dbReference>
<dbReference type="PROSITE" id="PS00070">
    <property type="entry name" value="ALDEHYDE_DEHYDR_CYS"/>
    <property type="match status" value="1"/>
</dbReference>
<comment type="similarity">
    <text evidence="1">Belongs to the aldehyde dehydrogenase family.</text>
</comment>
<evidence type="ECO:0000313" key="8">
    <source>
        <dbReference type="Proteomes" id="UP000070107"/>
    </source>
</evidence>
<dbReference type="PANTHER" id="PTHR42804:SF1">
    <property type="entry name" value="ALDEHYDE DEHYDROGENASE-RELATED"/>
    <property type="match status" value="1"/>
</dbReference>
<dbReference type="Pfam" id="PF00171">
    <property type="entry name" value="Aldedh"/>
    <property type="match status" value="1"/>
</dbReference>
<dbReference type="FunFam" id="3.40.309.10:FF:000012">
    <property type="entry name" value="Betaine aldehyde dehydrogenase"/>
    <property type="match status" value="1"/>
</dbReference>
<sequence length="476" mass="51472">MSQHLQFYIDGQWVNPSSSMTIDVIEPSTEEPFATIALGNEADVARAVAAARAAFPAYAATSRQERLAILRRVLEAYKARHDDFARTISREMGAPITLAQQQQAAKGVAHLTKMIETLERFQFENQRGTLMIAKEPIGVVGMITPWNWPINQIICKVAPALAAGCTMVLKPSEIAPLNALLLAEVMHEAGVPKGVFNLVNGDGPTVGLALARHPDVDMISFTGSTRAGILVAKAAADTVKRVHQELGGKSANIIFEDVDLRRAVEIGLQGCYRNSGQSCNAPSRMFVPSKLQDDVVAIALEAVKTYRVGAPSSHDTVLGPVASRAQFDKVQRLIESGVKEGAGLVAGGLGRPEEFNRGYYVRPTIFADVRQDMSIAQEEIFGPVLSILPYESEEEAIELANDTPYGLAAYVQSNDLARARRVAARMRAGSVYINYPAWNGEAAFGGYKQSGNGREYGEFGLDAFLELKSVVGYEAA</sequence>
<name>A0A135HYW3_9HYPH</name>
<dbReference type="InterPro" id="IPR016163">
    <property type="entry name" value="Ald_DH_C"/>
</dbReference>
<dbReference type="RefSeq" id="WP_068879623.1">
    <property type="nucleotide sequence ID" value="NZ_LNTU01000001.1"/>
</dbReference>
<dbReference type="InterPro" id="IPR016161">
    <property type="entry name" value="Ald_DH/histidinol_DH"/>
</dbReference>
<evidence type="ECO:0000259" key="6">
    <source>
        <dbReference type="Pfam" id="PF00171"/>
    </source>
</evidence>
<accession>A0A135HYW3</accession>
<dbReference type="Gene3D" id="3.40.605.10">
    <property type="entry name" value="Aldehyde Dehydrogenase, Chain A, domain 1"/>
    <property type="match status" value="1"/>
</dbReference>
<reference evidence="7 8" key="1">
    <citation type="submission" date="2015-11" db="EMBL/GenBank/DDBJ databases">
        <title>Draft genome sequence of Paramesorhizobium deserti A-3-E, a strain highly resistant to diverse beta-lactam antibiotics.</title>
        <authorList>
            <person name="Lv R."/>
            <person name="Yang X."/>
            <person name="Fang N."/>
            <person name="Guo J."/>
            <person name="Luo X."/>
            <person name="Peng F."/>
            <person name="Yang R."/>
            <person name="Cui Y."/>
            <person name="Fang C."/>
            <person name="Song Y."/>
        </authorList>
    </citation>
    <scope>NUCLEOTIDE SEQUENCE [LARGE SCALE GENOMIC DNA]</scope>
    <source>
        <strain evidence="7 8">A-3-E</strain>
    </source>
</reference>
<dbReference type="FunFam" id="3.40.605.10:FF:000007">
    <property type="entry name" value="NAD/NADP-dependent betaine aldehyde dehydrogenase"/>
    <property type="match status" value="1"/>
</dbReference>
<dbReference type="SUPFAM" id="SSF53720">
    <property type="entry name" value="ALDH-like"/>
    <property type="match status" value="1"/>
</dbReference>
<evidence type="ECO:0000256" key="3">
    <source>
        <dbReference type="ARBA" id="ARBA00023097"/>
    </source>
</evidence>
<gene>
    <name evidence="7" type="ORF">ATN84_00680</name>
</gene>
<feature type="domain" description="Aldehyde dehydrogenase" evidence="6">
    <location>
        <begin position="13"/>
        <end position="470"/>
    </location>
</feature>
<keyword evidence="2" id="KW-0560">Oxidoreductase</keyword>